<dbReference type="InterPro" id="IPR017946">
    <property type="entry name" value="PLC-like_Pdiesterase_TIM-brl"/>
</dbReference>
<dbReference type="AlphaFoldDB" id="A0AAN7VPN5"/>
<dbReference type="PANTHER" id="PTHR13593">
    <property type="match status" value="1"/>
</dbReference>
<name>A0AAN7VPN5_9PEZI</name>
<sequence length="370" mass="41500">MQSAVLPEKNTSSTEQTALLEKDDSGWMAKLHNRIPVSALTIPGTHDSAAFTGAWPFIQTQKMGITEQLNAGIRYFDLRCGLRDDIVEMVHGSVILGLTLSVLLDMVYLWMMSHPTEALVVQIKQDRAAERSSMHFAHAIWSCISSGNTHWRTANTTPTLGELRGRIQLLRRFTGPTLHAYGIDVTQWQDNPSKPFTIYTWHDVQVTIQDHYRPAEAQALPALIARKGGDVVELLDHAAANVDPGHWYINFTSAYEFNLWYQLPPREIAVGGYWAFKWEEGINPRLSGYLQQHKGKRRYGIVPMDFPESGADDLITALIESNYKHVPSNASWVWRTLLVVVLILAATAAFVYATCDWPAAACILPGSHFD</sequence>
<organism evidence="3 4">
    <name type="scientific">Elasticomyces elasticus</name>
    <dbReference type="NCBI Taxonomy" id="574655"/>
    <lineage>
        <taxon>Eukaryota</taxon>
        <taxon>Fungi</taxon>
        <taxon>Dikarya</taxon>
        <taxon>Ascomycota</taxon>
        <taxon>Pezizomycotina</taxon>
        <taxon>Dothideomycetes</taxon>
        <taxon>Dothideomycetidae</taxon>
        <taxon>Mycosphaerellales</taxon>
        <taxon>Teratosphaeriaceae</taxon>
        <taxon>Elasticomyces</taxon>
    </lineage>
</organism>
<dbReference type="InterPro" id="IPR051057">
    <property type="entry name" value="PI-PLC_domain"/>
</dbReference>
<gene>
    <name evidence="3" type="ORF">LTR97_008779</name>
</gene>
<feature type="transmembrane region" description="Helical" evidence="1">
    <location>
        <begin position="332"/>
        <end position="353"/>
    </location>
</feature>
<evidence type="ECO:0000313" key="4">
    <source>
        <dbReference type="Proteomes" id="UP001310594"/>
    </source>
</evidence>
<dbReference type="CDD" id="cd08586">
    <property type="entry name" value="PI-PLCc_BcPLC_like"/>
    <property type="match status" value="1"/>
</dbReference>
<dbReference type="SMART" id="SM00148">
    <property type="entry name" value="PLCXc"/>
    <property type="match status" value="1"/>
</dbReference>
<accession>A0AAN7VPN5</accession>
<keyword evidence="1" id="KW-0812">Transmembrane</keyword>
<evidence type="ECO:0000259" key="2">
    <source>
        <dbReference type="SMART" id="SM00148"/>
    </source>
</evidence>
<dbReference type="PROSITE" id="PS50007">
    <property type="entry name" value="PIPLC_X_DOMAIN"/>
    <property type="match status" value="1"/>
</dbReference>
<keyword evidence="1" id="KW-1133">Transmembrane helix</keyword>
<protein>
    <recommendedName>
        <fullName evidence="2">Phosphatidylinositol-specific phospholipase C X domain-containing protein</fullName>
    </recommendedName>
</protein>
<keyword evidence="1" id="KW-0472">Membrane</keyword>
<dbReference type="InterPro" id="IPR000909">
    <property type="entry name" value="PLipase_C_PInositol-sp_X_dom"/>
</dbReference>
<dbReference type="Proteomes" id="UP001310594">
    <property type="component" value="Unassembled WGS sequence"/>
</dbReference>
<comment type="caution">
    <text evidence="3">The sequence shown here is derived from an EMBL/GenBank/DDBJ whole genome shotgun (WGS) entry which is preliminary data.</text>
</comment>
<proteinExistence type="predicted"/>
<dbReference type="PANTHER" id="PTHR13593:SF113">
    <property type="entry name" value="SI:DKEY-266F7.9"/>
    <property type="match status" value="1"/>
</dbReference>
<dbReference type="Gene3D" id="3.20.20.190">
    <property type="entry name" value="Phosphatidylinositol (PI) phosphodiesterase"/>
    <property type="match status" value="1"/>
</dbReference>
<dbReference type="EMBL" id="JAVRQU010000014">
    <property type="protein sequence ID" value="KAK5695273.1"/>
    <property type="molecule type" value="Genomic_DNA"/>
</dbReference>
<dbReference type="GO" id="GO:0006629">
    <property type="term" value="P:lipid metabolic process"/>
    <property type="evidence" value="ECO:0007669"/>
    <property type="project" value="InterPro"/>
</dbReference>
<reference evidence="3" key="1">
    <citation type="submission" date="2023-08" db="EMBL/GenBank/DDBJ databases">
        <title>Black Yeasts Isolated from many extreme environments.</title>
        <authorList>
            <person name="Coleine C."/>
            <person name="Stajich J.E."/>
            <person name="Selbmann L."/>
        </authorList>
    </citation>
    <scope>NUCLEOTIDE SEQUENCE</scope>
    <source>
        <strain evidence="3">CCFEE 5810</strain>
    </source>
</reference>
<dbReference type="Pfam" id="PF26146">
    <property type="entry name" value="PI-PLC_X"/>
    <property type="match status" value="1"/>
</dbReference>
<evidence type="ECO:0000313" key="3">
    <source>
        <dbReference type="EMBL" id="KAK5695273.1"/>
    </source>
</evidence>
<dbReference type="GO" id="GO:0008081">
    <property type="term" value="F:phosphoric diester hydrolase activity"/>
    <property type="evidence" value="ECO:0007669"/>
    <property type="project" value="InterPro"/>
</dbReference>
<evidence type="ECO:0000256" key="1">
    <source>
        <dbReference type="SAM" id="Phobius"/>
    </source>
</evidence>
<dbReference type="SUPFAM" id="SSF51695">
    <property type="entry name" value="PLC-like phosphodiesterases"/>
    <property type="match status" value="1"/>
</dbReference>
<feature type="domain" description="Phosphatidylinositol-specific phospholipase C X" evidence="2">
    <location>
        <begin position="34"/>
        <end position="172"/>
    </location>
</feature>